<sequence>MITIRDTIPCSEQARYDSFMEQHQHGNTMTSYNLTNGTIQLRNVRSKTLEVLDEDYFADNGLATQFISEYNDAVKEIQK</sequence>
<dbReference type="Proteomes" id="UP001341245">
    <property type="component" value="Unassembled WGS sequence"/>
</dbReference>
<evidence type="ECO:0000313" key="1">
    <source>
        <dbReference type="EMBL" id="KAK6002268.1"/>
    </source>
</evidence>
<accession>A0ABR0TCV1</accession>
<name>A0ABR0TCV1_AURPU</name>
<evidence type="ECO:0000313" key="2">
    <source>
        <dbReference type="Proteomes" id="UP001341245"/>
    </source>
</evidence>
<dbReference type="EMBL" id="JASGXD010000012">
    <property type="protein sequence ID" value="KAK6002268.1"/>
    <property type="molecule type" value="Genomic_DNA"/>
</dbReference>
<proteinExistence type="predicted"/>
<comment type="caution">
    <text evidence="1">The sequence shown here is derived from an EMBL/GenBank/DDBJ whole genome shotgun (WGS) entry which is preliminary data.</text>
</comment>
<organism evidence="1 2">
    <name type="scientific">Aureobasidium pullulans</name>
    <name type="common">Black yeast</name>
    <name type="synonym">Pullularia pullulans</name>
    <dbReference type="NCBI Taxonomy" id="5580"/>
    <lineage>
        <taxon>Eukaryota</taxon>
        <taxon>Fungi</taxon>
        <taxon>Dikarya</taxon>
        <taxon>Ascomycota</taxon>
        <taxon>Pezizomycotina</taxon>
        <taxon>Dothideomycetes</taxon>
        <taxon>Dothideomycetidae</taxon>
        <taxon>Dothideales</taxon>
        <taxon>Saccotheciaceae</taxon>
        <taxon>Aureobasidium</taxon>
    </lineage>
</organism>
<protein>
    <submittedName>
        <fullName evidence="1">Uncharacterized protein</fullName>
    </submittedName>
</protein>
<reference evidence="1 2" key="1">
    <citation type="submission" date="2023-11" db="EMBL/GenBank/DDBJ databases">
        <title>Draft genome sequence and annotation of the polyextremotolerant black yeast-like fungus Aureobasidium pullulans NRRL 62042.</title>
        <authorList>
            <person name="Dielentheis-Frenken M.R.E."/>
            <person name="Wibberg D."/>
            <person name="Blank L.M."/>
            <person name="Tiso T."/>
        </authorList>
    </citation>
    <scope>NUCLEOTIDE SEQUENCE [LARGE SCALE GENOMIC DNA]</scope>
    <source>
        <strain evidence="1 2">NRRL 62042</strain>
    </source>
</reference>
<gene>
    <name evidence="1" type="ORF">QM012_001906</name>
</gene>
<keyword evidence="2" id="KW-1185">Reference proteome</keyword>